<accession>A0A8J3MPB2</accession>
<dbReference type="Pfam" id="PF02767">
    <property type="entry name" value="DNA_pol3_beta_2"/>
    <property type="match status" value="1"/>
</dbReference>
<evidence type="ECO:0000259" key="13">
    <source>
        <dbReference type="Pfam" id="PF02768"/>
    </source>
</evidence>
<dbReference type="SUPFAM" id="SSF55979">
    <property type="entry name" value="DNA clamp"/>
    <property type="match status" value="3"/>
</dbReference>
<dbReference type="PIRSF" id="PIRSF000804">
    <property type="entry name" value="DNA_pol_III_b"/>
    <property type="match status" value="1"/>
</dbReference>
<comment type="subcellular location">
    <subcellularLocation>
        <location evidence="1 10">Cytoplasm</location>
    </subcellularLocation>
</comment>
<dbReference type="GO" id="GO:0003677">
    <property type="term" value="F:DNA binding"/>
    <property type="evidence" value="ECO:0007669"/>
    <property type="project" value="UniProtKB-UniRule"/>
</dbReference>
<gene>
    <name evidence="14" type="primary">dnaN</name>
    <name evidence="14" type="ORF">sL5_08460</name>
</gene>
<keyword evidence="15" id="KW-1185">Reference proteome</keyword>
<evidence type="ECO:0000256" key="10">
    <source>
        <dbReference type="PIRNR" id="PIRNR000804"/>
    </source>
</evidence>
<dbReference type="GO" id="GO:0009360">
    <property type="term" value="C:DNA polymerase III complex"/>
    <property type="evidence" value="ECO:0007669"/>
    <property type="project" value="InterPro"/>
</dbReference>
<evidence type="ECO:0000313" key="15">
    <source>
        <dbReference type="Proteomes" id="UP000637906"/>
    </source>
</evidence>
<evidence type="ECO:0000259" key="12">
    <source>
        <dbReference type="Pfam" id="PF02767"/>
    </source>
</evidence>
<dbReference type="InterPro" id="IPR001001">
    <property type="entry name" value="DNA_polIII_beta"/>
</dbReference>
<dbReference type="Pfam" id="PF00712">
    <property type="entry name" value="DNA_pol3_beta"/>
    <property type="match status" value="1"/>
</dbReference>
<comment type="subunit">
    <text evidence="10">Forms a ring-shaped head-to-tail homodimer around DNA.</text>
</comment>
<dbReference type="EMBL" id="BNGU01000040">
    <property type="protein sequence ID" value="GHM59853.1"/>
    <property type="molecule type" value="Genomic_DNA"/>
</dbReference>
<comment type="function">
    <text evidence="10">Confers DNA tethering and processivity to DNA polymerases and other proteins. Acts as a clamp, forming a ring around DNA (a reaction catalyzed by the clamp-loading complex) which diffuses in an ATP-independent manner freely and bidirectionally along dsDNA. Initially characterized for its ability to contact the catalytic subunit of DNA polymerase III (Pol III), a complex, multichain enzyme responsible for most of the replicative synthesis in bacteria; Pol III exhibits 3'-5' exonuclease proofreading activity. The beta chain is required for initiation of replication as well as for processivity of DNA replication.</text>
</comment>
<name>A0A8J3MPB2_9RICK</name>
<reference evidence="14 15" key="1">
    <citation type="journal article" date="2021" name="Microb. Ecol.">
        <title>Candidatus Mesenet longicola: Novel Endosymbionts of Brontispa longissima that Induce Cytoplasmic Incompatibility.</title>
        <authorList>
            <person name="Takano S."/>
            <person name="Gotoh Y."/>
            <person name="Hayashi T."/>
        </authorList>
    </citation>
    <scope>NUCLEOTIDE SEQUENCE [LARGE SCALE GENOMIC DNA]</scope>
    <source>
        <strain evidence="14">L5</strain>
    </source>
</reference>
<organism evidence="14 15">
    <name type="scientific">Candidatus Mesenet longicola</name>
    <dbReference type="NCBI Taxonomy" id="1892558"/>
    <lineage>
        <taxon>Bacteria</taxon>
        <taxon>Pseudomonadati</taxon>
        <taxon>Pseudomonadota</taxon>
        <taxon>Alphaproteobacteria</taxon>
        <taxon>Rickettsiales</taxon>
        <taxon>Anaplasmataceae</taxon>
        <taxon>Candidatus Mesenet</taxon>
    </lineage>
</organism>
<keyword evidence="8 10" id="KW-0239">DNA-directed DNA polymerase</keyword>
<keyword evidence="4 10" id="KW-0963">Cytoplasm</keyword>
<dbReference type="CDD" id="cd00140">
    <property type="entry name" value="beta_clamp"/>
    <property type="match status" value="1"/>
</dbReference>
<dbReference type="InterPro" id="IPR022637">
    <property type="entry name" value="DNA_polIII_beta_cen"/>
</dbReference>
<dbReference type="GO" id="GO:0005737">
    <property type="term" value="C:cytoplasm"/>
    <property type="evidence" value="ECO:0007669"/>
    <property type="project" value="UniProtKB-SubCell"/>
</dbReference>
<dbReference type="InterPro" id="IPR022635">
    <property type="entry name" value="DNA_polIII_beta_C"/>
</dbReference>
<dbReference type="PANTHER" id="PTHR30478:SF0">
    <property type="entry name" value="BETA SLIDING CLAMP"/>
    <property type="match status" value="1"/>
</dbReference>
<dbReference type="Gene3D" id="3.10.150.10">
    <property type="entry name" value="DNA Polymerase III, subunit A, domain 2"/>
    <property type="match status" value="1"/>
</dbReference>
<evidence type="ECO:0000256" key="6">
    <source>
        <dbReference type="ARBA" id="ARBA00022695"/>
    </source>
</evidence>
<dbReference type="InterPro" id="IPR046938">
    <property type="entry name" value="DNA_clamp_sf"/>
</dbReference>
<evidence type="ECO:0000259" key="11">
    <source>
        <dbReference type="Pfam" id="PF00712"/>
    </source>
</evidence>
<keyword evidence="9" id="KW-0238">DNA-binding</keyword>
<feature type="domain" description="DNA polymerase III beta sliding clamp central" evidence="12">
    <location>
        <begin position="135"/>
        <end position="246"/>
    </location>
</feature>
<dbReference type="GO" id="GO:0008408">
    <property type="term" value="F:3'-5' exonuclease activity"/>
    <property type="evidence" value="ECO:0007669"/>
    <property type="project" value="InterPro"/>
</dbReference>
<sequence>MKETLGLNFTIKRENILSALSCISGIVERRNVIDVLSCVKIKAFQNTVTLTASDLDISIIASLEAQISTEGEVKVSAHMAYDIIRRLPTGLDVEFKLSNAKLSIVSGNSSFSVPVVVAGKIFPIEEDNFISNFELPAVDFSNFLTKIRFAMSSDDARYNLNGVYIHNHKQTLHCVATDGHRLSSAKIEQKIEGDFGAIVPRKAVMEVLKILDEKHNLTIKLSQTKIQFECSQYILTSKLVDGTFPDYEKIIPADEGMSLMIDSSKLADAIDRVSVVILDKVKPIKFLLKNNELTLHSISSDSNYATESLEVEYNGKELEIGFNSRYLLEVLSCIKGKCELVFYDENSAMLMKDRDSKSFLHLIMPMRV</sequence>
<protein>
    <recommendedName>
        <fullName evidence="3 10">Beta sliding clamp</fullName>
    </recommendedName>
</protein>
<dbReference type="Pfam" id="PF02768">
    <property type="entry name" value="DNA_pol3_beta_3"/>
    <property type="match status" value="1"/>
</dbReference>
<comment type="caution">
    <text evidence="14">The sequence shown here is derived from an EMBL/GenBank/DDBJ whole genome shotgun (WGS) entry which is preliminary data.</text>
</comment>
<dbReference type="GO" id="GO:0006271">
    <property type="term" value="P:DNA strand elongation involved in DNA replication"/>
    <property type="evidence" value="ECO:0007669"/>
    <property type="project" value="TreeGrafter"/>
</dbReference>
<feature type="domain" description="DNA polymerase III beta sliding clamp C-terminal" evidence="13">
    <location>
        <begin position="249"/>
        <end position="367"/>
    </location>
</feature>
<dbReference type="SMART" id="SM00480">
    <property type="entry name" value="POL3Bc"/>
    <property type="match status" value="1"/>
</dbReference>
<evidence type="ECO:0000256" key="2">
    <source>
        <dbReference type="ARBA" id="ARBA00010752"/>
    </source>
</evidence>
<evidence type="ECO:0000256" key="1">
    <source>
        <dbReference type="ARBA" id="ARBA00004496"/>
    </source>
</evidence>
<evidence type="ECO:0000313" key="14">
    <source>
        <dbReference type="EMBL" id="GHM59853.1"/>
    </source>
</evidence>
<evidence type="ECO:0000256" key="3">
    <source>
        <dbReference type="ARBA" id="ARBA00021035"/>
    </source>
</evidence>
<evidence type="ECO:0000256" key="8">
    <source>
        <dbReference type="ARBA" id="ARBA00022932"/>
    </source>
</evidence>
<evidence type="ECO:0000256" key="9">
    <source>
        <dbReference type="ARBA" id="ARBA00023125"/>
    </source>
</evidence>
<keyword evidence="6 10" id="KW-0548">Nucleotidyltransferase</keyword>
<dbReference type="AlphaFoldDB" id="A0A8J3MPB2"/>
<dbReference type="Proteomes" id="UP000637906">
    <property type="component" value="Unassembled WGS sequence"/>
</dbReference>
<feature type="domain" description="DNA polymerase III beta sliding clamp N-terminal" evidence="11">
    <location>
        <begin position="7"/>
        <end position="118"/>
    </location>
</feature>
<dbReference type="PANTHER" id="PTHR30478">
    <property type="entry name" value="DNA POLYMERASE III SUBUNIT BETA"/>
    <property type="match status" value="1"/>
</dbReference>
<keyword evidence="7 10" id="KW-0235">DNA replication</keyword>
<keyword evidence="5 10" id="KW-0808">Transferase</keyword>
<proteinExistence type="inferred from homology"/>
<evidence type="ECO:0000256" key="5">
    <source>
        <dbReference type="ARBA" id="ARBA00022679"/>
    </source>
</evidence>
<evidence type="ECO:0000256" key="7">
    <source>
        <dbReference type="ARBA" id="ARBA00022705"/>
    </source>
</evidence>
<dbReference type="Gene3D" id="3.70.10.10">
    <property type="match status" value="1"/>
</dbReference>
<dbReference type="GO" id="GO:0003887">
    <property type="term" value="F:DNA-directed DNA polymerase activity"/>
    <property type="evidence" value="ECO:0007669"/>
    <property type="project" value="UniProtKB-UniRule"/>
</dbReference>
<dbReference type="NCBIfam" id="TIGR00663">
    <property type="entry name" value="dnan"/>
    <property type="match status" value="1"/>
</dbReference>
<comment type="similarity">
    <text evidence="2 10">Belongs to the beta sliding clamp family.</text>
</comment>
<evidence type="ECO:0000256" key="4">
    <source>
        <dbReference type="ARBA" id="ARBA00022490"/>
    </source>
</evidence>
<dbReference type="InterPro" id="IPR022634">
    <property type="entry name" value="DNA_polIII_beta_N"/>
</dbReference>